<dbReference type="AlphaFoldDB" id="A0AAU9UL30"/>
<comment type="caution">
    <text evidence="2">The sequence shown here is derived from an EMBL/GenBank/DDBJ whole genome shotgun (WGS) entry which is preliminary data.</text>
</comment>
<name>A0AAU9UL30_EUPED</name>
<evidence type="ECO:0000313" key="2">
    <source>
        <dbReference type="EMBL" id="CAH2098542.1"/>
    </source>
</evidence>
<sequence length="103" mass="11323">MLQLRDDTKTEHDSAHLEHSLGADEGSRSLRNVTSLVDMMRWMMTDYVNAALAPAVPCVCRVARLCAGCSPLERSRALTPLTTDSRLPVATFLHLMHSGGCVR</sequence>
<reference evidence="2" key="1">
    <citation type="submission" date="2022-03" db="EMBL/GenBank/DDBJ databases">
        <authorList>
            <person name="Tunstrom K."/>
        </authorList>
    </citation>
    <scope>NUCLEOTIDE SEQUENCE</scope>
</reference>
<evidence type="ECO:0000313" key="3">
    <source>
        <dbReference type="Proteomes" id="UP001153954"/>
    </source>
</evidence>
<dbReference type="EMBL" id="CAKOGL010000019">
    <property type="protein sequence ID" value="CAH2098542.1"/>
    <property type="molecule type" value="Genomic_DNA"/>
</dbReference>
<feature type="region of interest" description="Disordered" evidence="1">
    <location>
        <begin position="1"/>
        <end position="23"/>
    </location>
</feature>
<gene>
    <name evidence="2" type="ORF">EEDITHA_LOCUS13645</name>
</gene>
<dbReference type="Proteomes" id="UP001153954">
    <property type="component" value="Unassembled WGS sequence"/>
</dbReference>
<proteinExistence type="predicted"/>
<organism evidence="2 3">
    <name type="scientific">Euphydryas editha</name>
    <name type="common">Edith's checkerspot</name>
    <dbReference type="NCBI Taxonomy" id="104508"/>
    <lineage>
        <taxon>Eukaryota</taxon>
        <taxon>Metazoa</taxon>
        <taxon>Ecdysozoa</taxon>
        <taxon>Arthropoda</taxon>
        <taxon>Hexapoda</taxon>
        <taxon>Insecta</taxon>
        <taxon>Pterygota</taxon>
        <taxon>Neoptera</taxon>
        <taxon>Endopterygota</taxon>
        <taxon>Lepidoptera</taxon>
        <taxon>Glossata</taxon>
        <taxon>Ditrysia</taxon>
        <taxon>Papilionoidea</taxon>
        <taxon>Nymphalidae</taxon>
        <taxon>Nymphalinae</taxon>
        <taxon>Euphydryas</taxon>
    </lineage>
</organism>
<protein>
    <submittedName>
        <fullName evidence="2">Uncharacterized protein</fullName>
    </submittedName>
</protein>
<evidence type="ECO:0000256" key="1">
    <source>
        <dbReference type="SAM" id="MobiDB-lite"/>
    </source>
</evidence>
<keyword evidence="3" id="KW-1185">Reference proteome</keyword>
<accession>A0AAU9UL30</accession>